<dbReference type="EMBL" id="CP060780">
    <property type="protein sequence ID" value="QNP44380.1"/>
    <property type="molecule type" value="Genomic_DNA"/>
</dbReference>
<keyword evidence="3" id="KW-1185">Reference proteome</keyword>
<name>A0ABX6T3J9_9SPHN</name>
<organism evidence="2 3">
    <name type="scientific">Sphingomonas daechungensis</name>
    <dbReference type="NCBI Taxonomy" id="1176646"/>
    <lineage>
        <taxon>Bacteria</taxon>
        <taxon>Pseudomonadati</taxon>
        <taxon>Pseudomonadota</taxon>
        <taxon>Alphaproteobacteria</taxon>
        <taxon>Sphingomonadales</taxon>
        <taxon>Sphingomonadaceae</taxon>
        <taxon>Sphingomonas</taxon>
    </lineage>
</organism>
<feature type="transmembrane region" description="Helical" evidence="1">
    <location>
        <begin position="40"/>
        <end position="64"/>
    </location>
</feature>
<proteinExistence type="predicted"/>
<dbReference type="RefSeq" id="WP_187715801.1">
    <property type="nucleotide sequence ID" value="NZ_CP060780.1"/>
</dbReference>
<reference evidence="2 3" key="1">
    <citation type="submission" date="2020-08" db="EMBL/GenBank/DDBJ databases">
        <title>Genome sequence of Sphingomonas daechungensis KACC 18115T.</title>
        <authorList>
            <person name="Hyun D.-W."/>
            <person name="Bae J.-W."/>
        </authorList>
    </citation>
    <scope>NUCLEOTIDE SEQUENCE [LARGE SCALE GENOMIC DNA]</scope>
    <source>
        <strain evidence="2 3">KACC 18115</strain>
    </source>
</reference>
<keyword evidence="1" id="KW-1133">Transmembrane helix</keyword>
<evidence type="ECO:0000313" key="3">
    <source>
        <dbReference type="Proteomes" id="UP000516134"/>
    </source>
</evidence>
<sequence>MFGGQMPRLLAVIIALTAWVGLGIQFYATFGTSGSVLETLWIILRFFTITTNLIVAVTMTAVALDRRVSSFIHAGVTLAIGLVGVVYVTLLRGLLQLEGAALIADTILHYAVPIMTVLYWIAIAPKYGLRWQHSLLWSLYPLAYFAYAIVRGSIDGRYPYPFMNLAELGPARTALNAVGLAIAFVIAGVLMVAFSRLAGRNRGRPLG</sequence>
<feature type="transmembrane region" description="Helical" evidence="1">
    <location>
        <begin position="135"/>
        <end position="154"/>
    </location>
</feature>
<evidence type="ECO:0000313" key="2">
    <source>
        <dbReference type="EMBL" id="QNP44380.1"/>
    </source>
</evidence>
<dbReference type="Proteomes" id="UP000516134">
    <property type="component" value="Chromosome"/>
</dbReference>
<accession>A0ABX6T3J9</accession>
<keyword evidence="1" id="KW-0472">Membrane</keyword>
<keyword evidence="1" id="KW-0812">Transmembrane</keyword>
<dbReference type="NCBIfam" id="NF038065">
    <property type="entry name" value="Pr6Pr"/>
    <property type="match status" value="1"/>
</dbReference>
<protein>
    <submittedName>
        <fullName evidence="2">Pr6Pr family membrane protein</fullName>
    </submittedName>
</protein>
<feature type="transmembrane region" description="Helical" evidence="1">
    <location>
        <begin position="102"/>
        <end position="123"/>
    </location>
</feature>
<feature type="transmembrane region" description="Helical" evidence="1">
    <location>
        <begin position="71"/>
        <end position="90"/>
    </location>
</feature>
<gene>
    <name evidence="2" type="ORF">H9L15_05540</name>
</gene>
<feature type="transmembrane region" description="Helical" evidence="1">
    <location>
        <begin position="9"/>
        <end position="28"/>
    </location>
</feature>
<feature type="transmembrane region" description="Helical" evidence="1">
    <location>
        <begin position="174"/>
        <end position="194"/>
    </location>
</feature>
<dbReference type="InterPro" id="IPR049713">
    <property type="entry name" value="Pr6Pr-like"/>
</dbReference>
<evidence type="ECO:0000256" key="1">
    <source>
        <dbReference type="SAM" id="Phobius"/>
    </source>
</evidence>